<dbReference type="PANTHER" id="PTHR33734:SF22">
    <property type="entry name" value="MEMBRANE-BOUND LYTIC MUREIN TRANSGLYCOSYLASE D"/>
    <property type="match status" value="1"/>
</dbReference>
<dbReference type="InterPro" id="IPR000189">
    <property type="entry name" value="Transglyc_AS"/>
</dbReference>
<dbReference type="CDD" id="cd00118">
    <property type="entry name" value="LysM"/>
    <property type="match status" value="3"/>
</dbReference>
<evidence type="ECO:0000256" key="3">
    <source>
        <dbReference type="SAM" id="SignalP"/>
    </source>
</evidence>
<gene>
    <name evidence="5" type="ORF">V6X30_01515</name>
</gene>
<feature type="domain" description="LysM" evidence="4">
    <location>
        <begin position="486"/>
        <end position="530"/>
    </location>
</feature>
<evidence type="ECO:0000256" key="2">
    <source>
        <dbReference type="SAM" id="MobiDB-lite"/>
    </source>
</evidence>
<evidence type="ECO:0000313" key="5">
    <source>
        <dbReference type="EMBL" id="MEX0430079.1"/>
    </source>
</evidence>
<dbReference type="SMART" id="SM00257">
    <property type="entry name" value="LysM"/>
    <property type="match status" value="3"/>
</dbReference>
<dbReference type="Pfam" id="PF01464">
    <property type="entry name" value="SLT"/>
    <property type="match status" value="1"/>
</dbReference>
<feature type="domain" description="LysM" evidence="4">
    <location>
        <begin position="420"/>
        <end position="464"/>
    </location>
</feature>
<dbReference type="CDD" id="cd16894">
    <property type="entry name" value="MltD-like"/>
    <property type="match status" value="1"/>
</dbReference>
<dbReference type="PANTHER" id="PTHR33734">
    <property type="entry name" value="LYSM DOMAIN-CONTAINING GPI-ANCHORED PROTEIN 2"/>
    <property type="match status" value="1"/>
</dbReference>
<dbReference type="Proteomes" id="UP001556637">
    <property type="component" value="Unassembled WGS sequence"/>
</dbReference>
<comment type="caution">
    <text evidence="5">The sequence shown here is derived from an EMBL/GenBank/DDBJ whole genome shotgun (WGS) entry which is preliminary data.</text>
</comment>
<dbReference type="PROSITE" id="PS00922">
    <property type="entry name" value="TRANSGLYCOSYLASE"/>
    <property type="match status" value="1"/>
</dbReference>
<dbReference type="SUPFAM" id="SSF53955">
    <property type="entry name" value="Lysozyme-like"/>
    <property type="match status" value="1"/>
</dbReference>
<dbReference type="Gene3D" id="3.10.350.10">
    <property type="entry name" value="LysM domain"/>
    <property type="match status" value="3"/>
</dbReference>
<keyword evidence="6" id="KW-1185">Reference proteome</keyword>
<dbReference type="SUPFAM" id="SSF54106">
    <property type="entry name" value="LysM domain"/>
    <property type="match status" value="3"/>
</dbReference>
<dbReference type="Pfam" id="PF01476">
    <property type="entry name" value="LysM"/>
    <property type="match status" value="3"/>
</dbReference>
<evidence type="ECO:0000259" key="4">
    <source>
        <dbReference type="PROSITE" id="PS51782"/>
    </source>
</evidence>
<dbReference type="InterPro" id="IPR008258">
    <property type="entry name" value="Transglycosylase_SLT_dom_1"/>
</dbReference>
<sequence>MRNARYWPLAAALVLAGCAGLPQTETASGPDGTTDDAHAPSVSRDTPFREHGLTAAAGAVEAGDPDAVDVTDLWQRVRNGYAIPGHDNERVENQFQEYAGYGDYWTTVSNRARPYLHHIVEQLEARGMPLELALLPVVESAYRPFAYSHGRAAGIWQFIPATGRHYGLEQNWWYDGRRDVVAATDAALNYLEYLNELFEGDWLLALAAYNAGQGTVSRAMERNRNAGKPTDYWSLDLPRETMNYVPRLLAISELVADPAAHDVELASIPNEPAVEVVELDQQIDLALAAELAGIDMDRLYRLNPGYNRWATGPSGPHRLLLPRDRVAAFRQRLAKTPRQAWMRWQRHRIARGETLGEIANRYHVTVADLQEANDVQNHIIRAGDHLLVPMASRPSGQYTLTADARREASQNRSREGRNRQNYVVRAGDSFWSIAQRFGVGMRELARWNGMAPGDTLAIGEQLTVWTESSTGTMTARSTPSDRLQSVTYSVRQGDSLYGIAQRFNVGVADLRRWNSLREGAYLQPGQSLRMQVDVTAQSNL</sequence>
<evidence type="ECO:0000313" key="6">
    <source>
        <dbReference type="Proteomes" id="UP001556637"/>
    </source>
</evidence>
<accession>A0ABV3T877</accession>
<dbReference type="PROSITE" id="PS51782">
    <property type="entry name" value="LYSM"/>
    <property type="match status" value="3"/>
</dbReference>
<evidence type="ECO:0000256" key="1">
    <source>
        <dbReference type="ARBA" id="ARBA00007734"/>
    </source>
</evidence>
<feature type="chain" id="PRO_5045375476" evidence="3">
    <location>
        <begin position="28"/>
        <end position="540"/>
    </location>
</feature>
<organism evidence="5 6">
    <name type="scientific">Spiribacter insolitus</name>
    <dbReference type="NCBI Taxonomy" id="3122417"/>
    <lineage>
        <taxon>Bacteria</taxon>
        <taxon>Pseudomonadati</taxon>
        <taxon>Pseudomonadota</taxon>
        <taxon>Gammaproteobacteria</taxon>
        <taxon>Chromatiales</taxon>
        <taxon>Ectothiorhodospiraceae</taxon>
        <taxon>Spiribacter</taxon>
    </lineage>
</organism>
<protein>
    <submittedName>
        <fullName evidence="5">LysM peptidoglycan-binding domain-containing protein</fullName>
    </submittedName>
</protein>
<feature type="signal peptide" evidence="3">
    <location>
        <begin position="1"/>
        <end position="27"/>
    </location>
</feature>
<dbReference type="InterPro" id="IPR023346">
    <property type="entry name" value="Lysozyme-like_dom_sf"/>
</dbReference>
<dbReference type="RefSeq" id="WP_367982874.1">
    <property type="nucleotide sequence ID" value="NZ_JBAKFF010000001.1"/>
</dbReference>
<dbReference type="InterPro" id="IPR018392">
    <property type="entry name" value="LysM"/>
</dbReference>
<feature type="domain" description="LysM" evidence="4">
    <location>
        <begin position="345"/>
        <end position="388"/>
    </location>
</feature>
<comment type="similarity">
    <text evidence="1">Belongs to the transglycosylase Slt family.</text>
</comment>
<proteinExistence type="inferred from homology"/>
<dbReference type="EMBL" id="JBAKFF010000001">
    <property type="protein sequence ID" value="MEX0430079.1"/>
    <property type="molecule type" value="Genomic_DNA"/>
</dbReference>
<feature type="region of interest" description="Disordered" evidence="2">
    <location>
        <begin position="25"/>
        <end position="47"/>
    </location>
</feature>
<dbReference type="Gene3D" id="1.10.530.10">
    <property type="match status" value="1"/>
</dbReference>
<name>A0ABV3T877_9GAMM</name>
<reference evidence="5 6" key="1">
    <citation type="submission" date="2024-02" db="EMBL/GenBank/DDBJ databases">
        <title>New especies of Spiribacter isolated from saline water.</title>
        <authorList>
            <person name="Leon M.J."/>
            <person name="De La Haba R."/>
            <person name="Sanchez-Porro C."/>
            <person name="Ventosa A."/>
        </authorList>
    </citation>
    <scope>NUCLEOTIDE SEQUENCE [LARGE SCALE GENOMIC DNA]</scope>
    <source>
        <strain evidence="6">ag22IC4-189</strain>
    </source>
</reference>
<dbReference type="InterPro" id="IPR036779">
    <property type="entry name" value="LysM_dom_sf"/>
</dbReference>
<dbReference type="PROSITE" id="PS51257">
    <property type="entry name" value="PROKAR_LIPOPROTEIN"/>
    <property type="match status" value="1"/>
</dbReference>
<keyword evidence="3" id="KW-0732">Signal</keyword>